<organism evidence="3 4">
    <name type="scientific">Papaver somniferum</name>
    <name type="common">Opium poppy</name>
    <dbReference type="NCBI Taxonomy" id="3469"/>
    <lineage>
        <taxon>Eukaryota</taxon>
        <taxon>Viridiplantae</taxon>
        <taxon>Streptophyta</taxon>
        <taxon>Embryophyta</taxon>
        <taxon>Tracheophyta</taxon>
        <taxon>Spermatophyta</taxon>
        <taxon>Magnoliopsida</taxon>
        <taxon>Ranunculales</taxon>
        <taxon>Papaveraceae</taxon>
        <taxon>Papaveroideae</taxon>
        <taxon>Papaver</taxon>
    </lineage>
</organism>
<keyword evidence="4" id="KW-1185">Reference proteome</keyword>
<name>A0A4Y7I6T8_PAPSO</name>
<dbReference type="AlphaFoldDB" id="A0A4Y7I6T8"/>
<dbReference type="InterPro" id="IPR009057">
    <property type="entry name" value="Homeodomain-like_sf"/>
</dbReference>
<dbReference type="Pfam" id="PF15963">
    <property type="entry name" value="Myb_DNA-bind_7"/>
    <property type="match status" value="1"/>
</dbReference>
<proteinExistence type="predicted"/>
<dbReference type="InterPro" id="IPR039467">
    <property type="entry name" value="TFIIIB_B''_Myb"/>
</dbReference>
<feature type="compositionally biased region" description="Polar residues" evidence="1">
    <location>
        <begin position="373"/>
        <end position="390"/>
    </location>
</feature>
<dbReference type="STRING" id="3469.A0A4Y7I6T8"/>
<dbReference type="SMART" id="SM00717">
    <property type="entry name" value="SANT"/>
    <property type="match status" value="1"/>
</dbReference>
<protein>
    <recommendedName>
        <fullName evidence="2">SANT domain-containing protein</fullName>
    </recommendedName>
</protein>
<evidence type="ECO:0000313" key="3">
    <source>
        <dbReference type="EMBL" id="RZC44647.1"/>
    </source>
</evidence>
<dbReference type="Gramene" id="RZC44647">
    <property type="protein sequence ID" value="RZC44647"/>
    <property type="gene ID" value="C5167_037589"/>
</dbReference>
<dbReference type="GO" id="GO:0001156">
    <property type="term" value="F:TFIIIC-class transcription factor complex binding"/>
    <property type="evidence" value="ECO:0007669"/>
    <property type="project" value="TreeGrafter"/>
</dbReference>
<feature type="region of interest" description="Disordered" evidence="1">
    <location>
        <begin position="364"/>
        <end position="434"/>
    </location>
</feature>
<dbReference type="EMBL" id="CM010715">
    <property type="protein sequence ID" value="RZC44647.1"/>
    <property type="molecule type" value="Genomic_DNA"/>
</dbReference>
<dbReference type="InterPro" id="IPR001005">
    <property type="entry name" value="SANT/Myb"/>
</dbReference>
<feature type="compositionally biased region" description="Basic and acidic residues" evidence="1">
    <location>
        <begin position="405"/>
        <end position="419"/>
    </location>
</feature>
<feature type="domain" description="SANT" evidence="2">
    <location>
        <begin position="520"/>
        <end position="568"/>
    </location>
</feature>
<gene>
    <name evidence="3" type="ORF">C5167_037589</name>
</gene>
<dbReference type="GO" id="GO:0070898">
    <property type="term" value="P:RNA polymerase III preinitiation complex assembly"/>
    <property type="evidence" value="ECO:0007669"/>
    <property type="project" value="TreeGrafter"/>
</dbReference>
<dbReference type="SUPFAM" id="SSF46689">
    <property type="entry name" value="Homeodomain-like"/>
    <property type="match status" value="1"/>
</dbReference>
<feature type="region of interest" description="Disordered" evidence="1">
    <location>
        <begin position="601"/>
        <end position="650"/>
    </location>
</feature>
<evidence type="ECO:0000313" key="4">
    <source>
        <dbReference type="Proteomes" id="UP000316621"/>
    </source>
</evidence>
<dbReference type="PANTHER" id="PTHR22929:SF0">
    <property type="entry name" value="TRANSCRIPTION FACTOR TFIIIB COMPONENT B'' HOMOLOG"/>
    <property type="match status" value="1"/>
</dbReference>
<dbReference type="CDD" id="cd00167">
    <property type="entry name" value="SANT"/>
    <property type="match status" value="1"/>
</dbReference>
<evidence type="ECO:0000256" key="1">
    <source>
        <dbReference type="SAM" id="MobiDB-lite"/>
    </source>
</evidence>
<sequence length="691" mass="76974">MDLDDLLSEPVVVNSRARVKFQPKARPKSNVKVATVSAAGQCDSSKDKPDALSGTPLLGHALSSTEALQQECSVSADGKISGLVDVSTQLATRKDEIAIDPMFPGNTNTMDSCGDKQAGFERSRGETADIFSELESLDTLSQSAISNVSTMRKFQPKVIIDAKPRNKHPVSRPIISEAACSISCRDTPSHQGYTISEEGLASIASAPTASVSPSVNNNPEFLVVPQDVFKSREAASPDNHGDRVSWMDDRRLEKEVEAFDNLTSETTPNMGNVHLVRPVNQYLEEDLTPATKDLENYAEISFPNVVSHEDFGVSQAGHMISRKEDYQPILAASKEIEIGRSSRQLRNKVVPLVATDEIAEDFTVNENDDNDESFNGNDNPNLKNTCQTSKKLAPGLEKTGSGRRKAAEGSETLNKEPPKKKFSHSTRRNKRRVDKVLLETPEDEINPRKLMLKDLILLAEAKERLLVADPNAANNSSPCQSTTFTQDTHFEEEVPFAYEEDQAERFVQPKLNYHTFMNKTSTERWSKQDTDLFYEGIQQFGTDFTLIQQLFPGRARAQVKSKYKKEEQQHPKRLFDALTNRSKNHSHFELVIERLQKAAADAEAEHGSDRDDESVGITGEEVEITPNTNEEVSKKPDENKKNFEEEEVGEGMMEAEQVAIMNHQGHSPAKSHQESEEGDVYDIWSEYKSDI</sequence>
<accession>A0A4Y7I6T8</accession>
<reference evidence="3 4" key="1">
    <citation type="journal article" date="2018" name="Science">
        <title>The opium poppy genome and morphinan production.</title>
        <authorList>
            <person name="Guo L."/>
            <person name="Winzer T."/>
            <person name="Yang X."/>
            <person name="Li Y."/>
            <person name="Ning Z."/>
            <person name="He Z."/>
            <person name="Teodor R."/>
            <person name="Lu Y."/>
            <person name="Bowser T.A."/>
            <person name="Graham I.A."/>
            <person name="Ye K."/>
        </authorList>
    </citation>
    <scope>NUCLEOTIDE SEQUENCE [LARGE SCALE GENOMIC DNA]</scope>
    <source>
        <strain evidence="4">cv. HN1</strain>
        <tissue evidence="3">Leaves</tissue>
    </source>
</reference>
<feature type="compositionally biased region" description="Basic residues" evidence="1">
    <location>
        <begin position="420"/>
        <end position="433"/>
    </location>
</feature>
<dbReference type="Proteomes" id="UP000316621">
    <property type="component" value="Chromosome 1"/>
</dbReference>
<dbReference type="GO" id="GO:0000126">
    <property type="term" value="C:transcription factor TFIIIB complex"/>
    <property type="evidence" value="ECO:0007669"/>
    <property type="project" value="TreeGrafter"/>
</dbReference>
<dbReference type="PROSITE" id="PS51293">
    <property type="entry name" value="SANT"/>
    <property type="match status" value="1"/>
</dbReference>
<dbReference type="PANTHER" id="PTHR22929">
    <property type="entry name" value="RNA POLYMERASE III TRANSCRIPTION INITIATION FACTOR B"/>
    <property type="match status" value="1"/>
</dbReference>
<feature type="region of interest" description="Disordered" evidence="1">
    <location>
        <begin position="664"/>
        <end position="691"/>
    </location>
</feature>
<evidence type="ECO:0000259" key="2">
    <source>
        <dbReference type="PROSITE" id="PS51293"/>
    </source>
</evidence>
<dbReference type="Gene3D" id="1.10.10.60">
    <property type="entry name" value="Homeodomain-like"/>
    <property type="match status" value="1"/>
</dbReference>
<feature type="compositionally biased region" description="Basic and acidic residues" evidence="1">
    <location>
        <begin position="631"/>
        <end position="643"/>
    </location>
</feature>
<dbReference type="InterPro" id="IPR017884">
    <property type="entry name" value="SANT_dom"/>
</dbReference>
<dbReference type="OrthoDB" id="272624at2759"/>